<dbReference type="Proteomes" id="UP000823775">
    <property type="component" value="Unassembled WGS sequence"/>
</dbReference>
<reference evidence="2 3" key="1">
    <citation type="journal article" date="2021" name="BMC Genomics">
        <title>Datura genome reveals duplications of psychoactive alkaloid biosynthetic genes and high mutation rate following tissue culture.</title>
        <authorList>
            <person name="Rajewski A."/>
            <person name="Carter-House D."/>
            <person name="Stajich J."/>
            <person name="Litt A."/>
        </authorList>
    </citation>
    <scope>NUCLEOTIDE SEQUENCE [LARGE SCALE GENOMIC DNA]</scope>
    <source>
        <strain evidence="2">AR-01</strain>
    </source>
</reference>
<evidence type="ECO:0000259" key="1">
    <source>
        <dbReference type="Pfam" id="PF00248"/>
    </source>
</evidence>
<keyword evidence="3" id="KW-1185">Reference proteome</keyword>
<dbReference type="InterPro" id="IPR023210">
    <property type="entry name" value="NADP_OxRdtase_dom"/>
</dbReference>
<feature type="domain" description="NADP-dependent oxidoreductase" evidence="1">
    <location>
        <begin position="45"/>
        <end position="96"/>
    </location>
</feature>
<dbReference type="Pfam" id="PF00248">
    <property type="entry name" value="Aldo_ket_red"/>
    <property type="match status" value="1"/>
</dbReference>
<dbReference type="InterPro" id="IPR036812">
    <property type="entry name" value="NAD(P)_OxRdtase_dom_sf"/>
</dbReference>
<evidence type="ECO:0000313" key="3">
    <source>
        <dbReference type="Proteomes" id="UP000823775"/>
    </source>
</evidence>
<proteinExistence type="predicted"/>
<comment type="caution">
    <text evidence="2">The sequence shown here is derived from an EMBL/GenBank/DDBJ whole genome shotgun (WGS) entry which is preliminary data.</text>
</comment>
<dbReference type="SUPFAM" id="SSF51430">
    <property type="entry name" value="NAD(P)-linked oxidoreductase"/>
    <property type="match status" value="1"/>
</dbReference>
<protein>
    <recommendedName>
        <fullName evidence="1">NADP-dependent oxidoreductase domain-containing protein</fullName>
    </recommendedName>
</protein>
<sequence length="115" mass="12631">MQQWQSASCLLPAVPCSPLSATSRSLTWFSSMGTTPPLPPTDQLVSIFINAIEAGYLYFDTAASYGSEEELGQAMSEELHCGLIESREEVFITSKLWCIETFHDLVLPALKKSLA</sequence>
<dbReference type="InterPro" id="IPR020471">
    <property type="entry name" value="AKR"/>
</dbReference>
<gene>
    <name evidence="2" type="ORF">HAX54_018091</name>
</gene>
<dbReference type="EMBL" id="JACEIK010002221">
    <property type="protein sequence ID" value="MCD9559792.1"/>
    <property type="molecule type" value="Genomic_DNA"/>
</dbReference>
<accession>A0ABS8ULM2</accession>
<name>A0ABS8ULM2_DATST</name>
<dbReference type="PANTHER" id="PTHR11732">
    <property type="entry name" value="ALDO/KETO REDUCTASE"/>
    <property type="match status" value="1"/>
</dbReference>
<organism evidence="2 3">
    <name type="scientific">Datura stramonium</name>
    <name type="common">Jimsonweed</name>
    <name type="synonym">Common thornapple</name>
    <dbReference type="NCBI Taxonomy" id="4076"/>
    <lineage>
        <taxon>Eukaryota</taxon>
        <taxon>Viridiplantae</taxon>
        <taxon>Streptophyta</taxon>
        <taxon>Embryophyta</taxon>
        <taxon>Tracheophyta</taxon>
        <taxon>Spermatophyta</taxon>
        <taxon>Magnoliopsida</taxon>
        <taxon>eudicotyledons</taxon>
        <taxon>Gunneridae</taxon>
        <taxon>Pentapetalae</taxon>
        <taxon>asterids</taxon>
        <taxon>lamiids</taxon>
        <taxon>Solanales</taxon>
        <taxon>Solanaceae</taxon>
        <taxon>Solanoideae</taxon>
        <taxon>Datureae</taxon>
        <taxon>Datura</taxon>
    </lineage>
</organism>
<dbReference type="Gene3D" id="3.20.20.100">
    <property type="entry name" value="NADP-dependent oxidoreductase domain"/>
    <property type="match status" value="1"/>
</dbReference>
<evidence type="ECO:0000313" key="2">
    <source>
        <dbReference type="EMBL" id="MCD9559792.1"/>
    </source>
</evidence>